<feature type="region of interest" description="Disordered" evidence="1">
    <location>
        <begin position="171"/>
        <end position="197"/>
    </location>
</feature>
<feature type="compositionally biased region" description="Basic and acidic residues" evidence="1">
    <location>
        <begin position="16"/>
        <end position="37"/>
    </location>
</feature>
<dbReference type="InParanoid" id="A0A0V0QFU5"/>
<comment type="caution">
    <text evidence="2">The sequence shown here is derived from an EMBL/GenBank/DDBJ whole genome shotgun (WGS) entry which is preliminary data.</text>
</comment>
<dbReference type="Proteomes" id="UP000054937">
    <property type="component" value="Unassembled WGS sequence"/>
</dbReference>
<organism evidence="2 3">
    <name type="scientific">Pseudocohnilembus persalinus</name>
    <name type="common">Ciliate</name>
    <dbReference type="NCBI Taxonomy" id="266149"/>
    <lineage>
        <taxon>Eukaryota</taxon>
        <taxon>Sar</taxon>
        <taxon>Alveolata</taxon>
        <taxon>Ciliophora</taxon>
        <taxon>Intramacronucleata</taxon>
        <taxon>Oligohymenophorea</taxon>
        <taxon>Scuticociliatia</taxon>
        <taxon>Philasterida</taxon>
        <taxon>Pseudocohnilembidae</taxon>
        <taxon>Pseudocohnilembus</taxon>
    </lineage>
</organism>
<accession>A0A0V0QFU5</accession>
<gene>
    <name evidence="2" type="ORF">PPERSA_02170</name>
</gene>
<keyword evidence="3" id="KW-1185">Reference proteome</keyword>
<dbReference type="EMBL" id="LDAU01000178">
    <property type="protein sequence ID" value="KRX01074.1"/>
    <property type="molecule type" value="Genomic_DNA"/>
</dbReference>
<evidence type="ECO:0000256" key="1">
    <source>
        <dbReference type="SAM" id="MobiDB-lite"/>
    </source>
</evidence>
<proteinExistence type="predicted"/>
<evidence type="ECO:0000313" key="2">
    <source>
        <dbReference type="EMBL" id="KRX01074.1"/>
    </source>
</evidence>
<sequence length="371" mass="44177">MSYQYQVNQSQYNYVENDHDNDINYKNKQPDSAEKNFRLSKKQKDHQKQKEIKYRHDKKVMQEKYQNYSDYFSDKNNNQNNQKFENNLPVNIQISSKEQNGVPNSVVKNIQSSKLITTNSENQQYLQLNQDPKLVKQLSYEYLQQDQTPNQNQSTIHFQNNPQFKEMLNQQQQLKKSTLPKIQEQRENSQSQKKNSKVENINIINKINGYQKINFQQKKQQFLIKEENVEEDIESDQNLNSNQNQIEKKEKDYQLIQKGELSIKKESQVLKQKIRKSQLQNPGSGLSMAKIIITRQKSQPKQTYKAKVKEIYEMSPKIRKQIKKDTQIYIIPRTDYEGDILELNNDYNIEFTISLQDQKIIFNMVSAEKQQ</sequence>
<evidence type="ECO:0000313" key="3">
    <source>
        <dbReference type="Proteomes" id="UP000054937"/>
    </source>
</evidence>
<reference evidence="2 3" key="1">
    <citation type="journal article" date="2015" name="Sci. Rep.">
        <title>Genome of the facultative scuticociliatosis pathogen Pseudocohnilembus persalinus provides insight into its virulence through horizontal gene transfer.</title>
        <authorList>
            <person name="Xiong J."/>
            <person name="Wang G."/>
            <person name="Cheng J."/>
            <person name="Tian M."/>
            <person name="Pan X."/>
            <person name="Warren A."/>
            <person name="Jiang C."/>
            <person name="Yuan D."/>
            <person name="Miao W."/>
        </authorList>
    </citation>
    <scope>NUCLEOTIDE SEQUENCE [LARGE SCALE GENOMIC DNA]</scope>
    <source>
        <strain evidence="2">36N120E</strain>
    </source>
</reference>
<name>A0A0V0QFU5_PSEPJ</name>
<feature type="region of interest" description="Disordered" evidence="1">
    <location>
        <begin position="15"/>
        <end position="48"/>
    </location>
</feature>
<protein>
    <submittedName>
        <fullName evidence="2">Uncharacterized protein</fullName>
    </submittedName>
</protein>
<dbReference type="AlphaFoldDB" id="A0A0V0QFU5"/>